<dbReference type="EMBL" id="CAJNOU010001598">
    <property type="protein sequence ID" value="CAF1227762.1"/>
    <property type="molecule type" value="Genomic_DNA"/>
</dbReference>
<proteinExistence type="predicted"/>
<dbReference type="Proteomes" id="UP000663874">
    <property type="component" value="Unassembled WGS sequence"/>
</dbReference>
<gene>
    <name evidence="2" type="ORF">FNK824_LOCUS33474</name>
    <name evidence="1" type="ORF">SEV965_LOCUS22529</name>
</gene>
<dbReference type="EMBL" id="CAJOBE010012284">
    <property type="protein sequence ID" value="CAF4146713.1"/>
    <property type="molecule type" value="Genomic_DNA"/>
</dbReference>
<dbReference type="PANTHER" id="PTHR32385:SF15">
    <property type="entry name" value="INOSITOL PHOSPHOCERAMIDE MANNOSYLTRANSFERASE 1"/>
    <property type="match status" value="1"/>
</dbReference>
<dbReference type="Proteomes" id="UP000663889">
    <property type="component" value="Unassembled WGS sequence"/>
</dbReference>
<accession>A0A814YAH7</accession>
<comment type="caution">
    <text evidence="1">The sequence shown here is derived from an EMBL/GenBank/DDBJ whole genome shotgun (WGS) entry which is preliminary data.</text>
</comment>
<evidence type="ECO:0000313" key="2">
    <source>
        <dbReference type="EMBL" id="CAF4146713.1"/>
    </source>
</evidence>
<dbReference type="InterPro" id="IPR051706">
    <property type="entry name" value="Glycosyltransferase_domain"/>
</dbReference>
<dbReference type="GO" id="GO:0016020">
    <property type="term" value="C:membrane"/>
    <property type="evidence" value="ECO:0007669"/>
    <property type="project" value="GOC"/>
</dbReference>
<dbReference type="AlphaFoldDB" id="A0A814YAH7"/>
<evidence type="ECO:0000313" key="3">
    <source>
        <dbReference type="Proteomes" id="UP000663889"/>
    </source>
</evidence>
<organism evidence="1 3">
    <name type="scientific">Rotaria sordida</name>
    <dbReference type="NCBI Taxonomy" id="392033"/>
    <lineage>
        <taxon>Eukaryota</taxon>
        <taxon>Metazoa</taxon>
        <taxon>Spiralia</taxon>
        <taxon>Gnathifera</taxon>
        <taxon>Rotifera</taxon>
        <taxon>Eurotatoria</taxon>
        <taxon>Bdelloidea</taxon>
        <taxon>Philodinida</taxon>
        <taxon>Philodinidae</taxon>
        <taxon>Rotaria</taxon>
    </lineage>
</organism>
<sequence>MDLSQYGNVTWPQRRVPRVIHQTYRTYDIPAIWNRSVQSVMTMNAGEFQYRRWSHADMDAFVRQREPHFYWNTFIKYRYDMQRIDSFRIIGSADVLTSISTKAPDPLFYPYMPHPSQPQRLNLSHE</sequence>
<dbReference type="PANTHER" id="PTHR32385">
    <property type="entry name" value="MANNOSYL PHOSPHORYLINOSITOL CERAMIDE SYNTHASE"/>
    <property type="match status" value="1"/>
</dbReference>
<dbReference type="GO" id="GO:0000030">
    <property type="term" value="F:mannosyltransferase activity"/>
    <property type="evidence" value="ECO:0007669"/>
    <property type="project" value="TreeGrafter"/>
</dbReference>
<protein>
    <submittedName>
        <fullName evidence="1">Uncharacterized protein</fullName>
    </submittedName>
</protein>
<reference evidence="1" key="1">
    <citation type="submission" date="2021-02" db="EMBL/GenBank/DDBJ databases">
        <authorList>
            <person name="Nowell W R."/>
        </authorList>
    </citation>
    <scope>NUCLEOTIDE SEQUENCE</scope>
</reference>
<dbReference type="GO" id="GO:0051999">
    <property type="term" value="P:mannosyl-inositol phosphorylceramide biosynthetic process"/>
    <property type="evidence" value="ECO:0007669"/>
    <property type="project" value="TreeGrafter"/>
</dbReference>
<name>A0A814YAH7_9BILA</name>
<evidence type="ECO:0000313" key="1">
    <source>
        <dbReference type="EMBL" id="CAF1227762.1"/>
    </source>
</evidence>